<dbReference type="CDD" id="cd07389">
    <property type="entry name" value="MPP_PhoD"/>
    <property type="match status" value="1"/>
</dbReference>
<sequence>MIKPITTHVKPVSSSRSSHRGPRFTMHSNLGSLLGLAALLPLASASFQGNLNYHPPSARSSQINLGLSLPLVTSRTLKRSSVAYQPSELNFTHRVASGDPYHNSVILWTRVAPTAESDRSNVTVAGTVDLYSHEREKYIKADANSICVEWKVWGLQKGYNGTVKGPVISNGKAYTTSDIDFTVKVEAQGLKPWTVYSYQFNVAKGFFNVYGNAARKDKHDYVVHLGDYIYEDASGGPRAHKPANKLFTLYDYRTRHGQYRTDNDLQLLAQNYAWIPTWDDHEFANNGYRNGFSALNNTEASFRNDGPSISVDTRKINAVRAYFEWMPIRQVDLDDNLRIWRNFRMGKLLDLIIIDTRNYDRSITSTGTNDEYIELIRDDPLRTLMGGRQEKWFFRQLSESKQRAATWRVVGNQIVFSRILDSQGVLTGTDNWSVVRWPKCWL</sequence>
<keyword evidence="2" id="KW-0732">Signal</keyword>
<reference evidence="4" key="1">
    <citation type="journal article" date="2023" name="Mol. Phylogenet. Evol.">
        <title>Genome-scale phylogeny and comparative genomics of the fungal order Sordariales.</title>
        <authorList>
            <person name="Hensen N."/>
            <person name="Bonometti L."/>
            <person name="Westerberg I."/>
            <person name="Brannstrom I.O."/>
            <person name="Guillou S."/>
            <person name="Cros-Aarteil S."/>
            <person name="Calhoun S."/>
            <person name="Haridas S."/>
            <person name="Kuo A."/>
            <person name="Mondo S."/>
            <person name="Pangilinan J."/>
            <person name="Riley R."/>
            <person name="LaButti K."/>
            <person name="Andreopoulos B."/>
            <person name="Lipzen A."/>
            <person name="Chen C."/>
            <person name="Yan M."/>
            <person name="Daum C."/>
            <person name="Ng V."/>
            <person name="Clum A."/>
            <person name="Steindorff A."/>
            <person name="Ohm R.A."/>
            <person name="Martin F."/>
            <person name="Silar P."/>
            <person name="Natvig D.O."/>
            <person name="Lalanne C."/>
            <person name="Gautier V."/>
            <person name="Ament-Velasquez S.L."/>
            <person name="Kruys A."/>
            <person name="Hutchinson M.I."/>
            <person name="Powell A.J."/>
            <person name="Barry K."/>
            <person name="Miller A.N."/>
            <person name="Grigoriev I.V."/>
            <person name="Debuchy R."/>
            <person name="Gladieux P."/>
            <person name="Hiltunen Thoren M."/>
            <person name="Johannesson H."/>
        </authorList>
    </citation>
    <scope>NUCLEOTIDE SEQUENCE</scope>
    <source>
        <strain evidence="4">CBS 560.94</strain>
    </source>
</reference>
<dbReference type="PANTHER" id="PTHR43606">
    <property type="entry name" value="PHOSPHATASE, PUTATIVE (AFU_ORTHOLOGUE AFUA_6G08710)-RELATED"/>
    <property type="match status" value="1"/>
</dbReference>
<proteinExistence type="predicted"/>
<gene>
    <name evidence="4" type="ORF">B0H65DRAFT_463781</name>
</gene>
<dbReference type="Gene3D" id="3.60.21.70">
    <property type="entry name" value="PhoD-like phosphatase"/>
    <property type="match status" value="1"/>
</dbReference>
<feature type="signal peptide" evidence="2">
    <location>
        <begin position="1"/>
        <end position="45"/>
    </location>
</feature>
<dbReference type="GeneID" id="87863875"/>
<dbReference type="Pfam" id="PF09423">
    <property type="entry name" value="PhoD"/>
    <property type="match status" value="1"/>
</dbReference>
<comment type="caution">
    <text evidence="4">The sequence shown here is derived from an EMBL/GenBank/DDBJ whole genome shotgun (WGS) entry which is preliminary data.</text>
</comment>
<dbReference type="InterPro" id="IPR038607">
    <property type="entry name" value="PhoD-like_sf"/>
</dbReference>
<evidence type="ECO:0000313" key="4">
    <source>
        <dbReference type="EMBL" id="KAK3344552.1"/>
    </source>
</evidence>
<feature type="domain" description="PhoD-like phosphatase metallophosphatase" evidence="3">
    <location>
        <begin position="202"/>
        <end position="432"/>
    </location>
</feature>
<protein>
    <submittedName>
        <fullName evidence="4">PhoD-like phosphatase-domain-containing protein</fullName>
    </submittedName>
</protein>
<dbReference type="SUPFAM" id="SSF56300">
    <property type="entry name" value="Metallo-dependent phosphatases"/>
    <property type="match status" value="1"/>
</dbReference>
<reference evidence="4" key="2">
    <citation type="submission" date="2023-06" db="EMBL/GenBank/DDBJ databases">
        <authorList>
            <consortium name="Lawrence Berkeley National Laboratory"/>
            <person name="Haridas S."/>
            <person name="Hensen N."/>
            <person name="Bonometti L."/>
            <person name="Westerberg I."/>
            <person name="Brannstrom I.O."/>
            <person name="Guillou S."/>
            <person name="Cros-Aarteil S."/>
            <person name="Calhoun S."/>
            <person name="Kuo A."/>
            <person name="Mondo S."/>
            <person name="Pangilinan J."/>
            <person name="Riley R."/>
            <person name="Labutti K."/>
            <person name="Andreopoulos B."/>
            <person name="Lipzen A."/>
            <person name="Chen C."/>
            <person name="Yanf M."/>
            <person name="Daum C."/>
            <person name="Ng V."/>
            <person name="Clum A."/>
            <person name="Steindorff A."/>
            <person name="Ohm R."/>
            <person name="Martin F."/>
            <person name="Silar P."/>
            <person name="Natvig D."/>
            <person name="Lalanne C."/>
            <person name="Gautier V."/>
            <person name="Ament-Velasquez S.L."/>
            <person name="Kruys A."/>
            <person name="Hutchinson M.I."/>
            <person name="Powell A.J."/>
            <person name="Barry K."/>
            <person name="Miller A.N."/>
            <person name="Grigoriev I.V."/>
            <person name="Debuchy R."/>
            <person name="Gladieux P."/>
            <person name="Thoren M.H."/>
            <person name="Johannesson H."/>
        </authorList>
    </citation>
    <scope>NUCLEOTIDE SEQUENCE</scope>
    <source>
        <strain evidence="4">CBS 560.94</strain>
    </source>
</reference>
<evidence type="ECO:0000313" key="5">
    <source>
        <dbReference type="Proteomes" id="UP001278500"/>
    </source>
</evidence>
<dbReference type="InterPro" id="IPR052900">
    <property type="entry name" value="Phospholipid_Metab_Enz"/>
</dbReference>
<evidence type="ECO:0000256" key="2">
    <source>
        <dbReference type="SAM" id="SignalP"/>
    </source>
</evidence>
<keyword evidence="5" id="KW-1185">Reference proteome</keyword>
<organism evidence="4 5">
    <name type="scientific">Neurospora tetraspora</name>
    <dbReference type="NCBI Taxonomy" id="94610"/>
    <lineage>
        <taxon>Eukaryota</taxon>
        <taxon>Fungi</taxon>
        <taxon>Dikarya</taxon>
        <taxon>Ascomycota</taxon>
        <taxon>Pezizomycotina</taxon>
        <taxon>Sordariomycetes</taxon>
        <taxon>Sordariomycetidae</taxon>
        <taxon>Sordariales</taxon>
        <taxon>Sordariaceae</taxon>
        <taxon>Neurospora</taxon>
    </lineage>
</organism>
<evidence type="ECO:0000256" key="1">
    <source>
        <dbReference type="SAM" id="MobiDB-lite"/>
    </source>
</evidence>
<dbReference type="EMBL" id="JAUEPP010000004">
    <property type="protein sequence ID" value="KAK3344552.1"/>
    <property type="molecule type" value="Genomic_DNA"/>
</dbReference>
<accession>A0AAE0JDX9</accession>
<feature type="chain" id="PRO_5042228628" evidence="2">
    <location>
        <begin position="46"/>
        <end position="442"/>
    </location>
</feature>
<feature type="region of interest" description="Disordered" evidence="1">
    <location>
        <begin position="1"/>
        <end position="23"/>
    </location>
</feature>
<evidence type="ECO:0000259" key="3">
    <source>
        <dbReference type="Pfam" id="PF09423"/>
    </source>
</evidence>
<name>A0AAE0JDX9_9PEZI</name>
<dbReference type="InterPro" id="IPR018946">
    <property type="entry name" value="PhoD-like_MPP"/>
</dbReference>
<dbReference type="InterPro" id="IPR029052">
    <property type="entry name" value="Metallo-depent_PP-like"/>
</dbReference>
<dbReference type="AlphaFoldDB" id="A0AAE0JDX9"/>
<dbReference type="Proteomes" id="UP001278500">
    <property type="component" value="Unassembled WGS sequence"/>
</dbReference>
<dbReference type="RefSeq" id="XP_062681165.1">
    <property type="nucleotide sequence ID" value="XM_062826721.1"/>
</dbReference>
<dbReference type="PANTHER" id="PTHR43606:SF8">
    <property type="entry name" value="ALKALINE PHOSPHATASE"/>
    <property type="match status" value="1"/>
</dbReference>